<keyword evidence="2" id="KW-1185">Reference proteome</keyword>
<proteinExistence type="predicted"/>
<evidence type="ECO:0000313" key="1">
    <source>
        <dbReference type="EMBL" id="KAE8374760.1"/>
    </source>
</evidence>
<accession>A0A5N7B0W3</accession>
<reference evidence="1 2" key="1">
    <citation type="submission" date="2019-04" db="EMBL/GenBank/DDBJ databases">
        <title>Friends and foes A comparative genomics studyof 23 Aspergillus species from section Flavi.</title>
        <authorList>
            <consortium name="DOE Joint Genome Institute"/>
            <person name="Kjaerbolling I."/>
            <person name="Vesth T."/>
            <person name="Frisvad J.C."/>
            <person name="Nybo J.L."/>
            <person name="Theobald S."/>
            <person name="Kildgaard S."/>
            <person name="Isbrandt T."/>
            <person name="Kuo A."/>
            <person name="Sato A."/>
            <person name="Lyhne E.K."/>
            <person name="Kogle M.E."/>
            <person name="Wiebenga A."/>
            <person name="Kun R.S."/>
            <person name="Lubbers R.J."/>
            <person name="Makela M.R."/>
            <person name="Barry K."/>
            <person name="Chovatia M."/>
            <person name="Clum A."/>
            <person name="Daum C."/>
            <person name="Haridas S."/>
            <person name="He G."/>
            <person name="LaButti K."/>
            <person name="Lipzen A."/>
            <person name="Mondo S."/>
            <person name="Riley R."/>
            <person name="Salamov A."/>
            <person name="Simmons B.A."/>
            <person name="Magnuson J.K."/>
            <person name="Henrissat B."/>
            <person name="Mortensen U.H."/>
            <person name="Larsen T.O."/>
            <person name="Devries R.P."/>
            <person name="Grigoriev I.V."/>
            <person name="Machida M."/>
            <person name="Baker S.E."/>
            <person name="Andersen M.R."/>
        </authorList>
    </citation>
    <scope>NUCLEOTIDE SEQUENCE [LARGE SCALE GENOMIC DNA]</scope>
    <source>
        <strain evidence="1 2">IBT 29228</strain>
    </source>
</reference>
<dbReference type="AlphaFoldDB" id="A0A5N7B0W3"/>
<name>A0A5N7B0W3_9EURO</name>
<dbReference type="Proteomes" id="UP000326198">
    <property type="component" value="Unassembled WGS sequence"/>
</dbReference>
<organism evidence="1 2">
    <name type="scientific">Aspergillus bertholletiae</name>
    <dbReference type="NCBI Taxonomy" id="1226010"/>
    <lineage>
        <taxon>Eukaryota</taxon>
        <taxon>Fungi</taxon>
        <taxon>Dikarya</taxon>
        <taxon>Ascomycota</taxon>
        <taxon>Pezizomycotina</taxon>
        <taxon>Eurotiomycetes</taxon>
        <taxon>Eurotiomycetidae</taxon>
        <taxon>Eurotiales</taxon>
        <taxon>Aspergillaceae</taxon>
        <taxon>Aspergillus</taxon>
        <taxon>Aspergillus subgen. Circumdati</taxon>
    </lineage>
</organism>
<sequence>MLVVTVGGEWIGKGRRFPFADKLALFQHALSSTSAFLPFRAFSLNTRNTSHAPDFPLLPPLHHFLSDTIIARRSVLLCIVAFSAGHLHRISNSSGNLSLKISVPSRSQSSCQQSPNCIADDLTVAAGAIRASLGQTGHLHLPIPLRRNFLSPGH</sequence>
<evidence type="ECO:0000313" key="2">
    <source>
        <dbReference type="Proteomes" id="UP000326198"/>
    </source>
</evidence>
<protein>
    <submittedName>
        <fullName evidence="1">Uncharacterized protein</fullName>
    </submittedName>
</protein>
<gene>
    <name evidence="1" type="ORF">BDV26DRAFT_33638</name>
</gene>
<dbReference type="EMBL" id="ML736276">
    <property type="protein sequence ID" value="KAE8374760.1"/>
    <property type="molecule type" value="Genomic_DNA"/>
</dbReference>